<evidence type="ECO:0000259" key="3">
    <source>
        <dbReference type="PROSITE" id="PS50887"/>
    </source>
</evidence>
<dbReference type="InterPro" id="IPR001633">
    <property type="entry name" value="EAL_dom"/>
</dbReference>
<dbReference type="Pfam" id="PF00563">
    <property type="entry name" value="EAL"/>
    <property type="match status" value="1"/>
</dbReference>
<name>A0A318H2P2_9BURK</name>
<organism evidence="4 5">
    <name type="scientific">Sphaerotilus hippei</name>
    <dbReference type="NCBI Taxonomy" id="744406"/>
    <lineage>
        <taxon>Bacteria</taxon>
        <taxon>Pseudomonadati</taxon>
        <taxon>Pseudomonadota</taxon>
        <taxon>Betaproteobacteria</taxon>
        <taxon>Burkholderiales</taxon>
        <taxon>Sphaerotilaceae</taxon>
        <taxon>Sphaerotilus</taxon>
    </lineage>
</organism>
<keyword evidence="1" id="KW-0812">Transmembrane</keyword>
<dbReference type="SUPFAM" id="SSF141868">
    <property type="entry name" value="EAL domain-like"/>
    <property type="match status" value="1"/>
</dbReference>
<dbReference type="InterPro" id="IPR050706">
    <property type="entry name" value="Cyclic-di-GMP_PDE-like"/>
</dbReference>
<proteinExistence type="predicted"/>
<gene>
    <name evidence="4" type="ORF">C7444_104115</name>
</gene>
<evidence type="ECO:0000259" key="2">
    <source>
        <dbReference type="PROSITE" id="PS50883"/>
    </source>
</evidence>
<dbReference type="PANTHER" id="PTHR33121">
    <property type="entry name" value="CYCLIC DI-GMP PHOSPHODIESTERASE PDEF"/>
    <property type="match status" value="1"/>
</dbReference>
<accession>A0A318H2P2</accession>
<dbReference type="Pfam" id="PF00990">
    <property type="entry name" value="GGDEF"/>
    <property type="match status" value="1"/>
</dbReference>
<dbReference type="Gene3D" id="3.30.70.270">
    <property type="match status" value="1"/>
</dbReference>
<comment type="caution">
    <text evidence="4">The sequence shown here is derived from an EMBL/GenBank/DDBJ whole genome shotgun (WGS) entry which is preliminary data.</text>
</comment>
<evidence type="ECO:0000313" key="5">
    <source>
        <dbReference type="Proteomes" id="UP000247811"/>
    </source>
</evidence>
<dbReference type="InterPro" id="IPR035919">
    <property type="entry name" value="EAL_sf"/>
</dbReference>
<dbReference type="GO" id="GO:0071111">
    <property type="term" value="F:cyclic-guanylate-specific phosphodiesterase activity"/>
    <property type="evidence" value="ECO:0007669"/>
    <property type="project" value="InterPro"/>
</dbReference>
<dbReference type="Gene3D" id="3.30.450.20">
    <property type="entry name" value="PAS domain"/>
    <property type="match status" value="1"/>
</dbReference>
<evidence type="ECO:0000256" key="1">
    <source>
        <dbReference type="SAM" id="Phobius"/>
    </source>
</evidence>
<keyword evidence="5" id="KW-1185">Reference proteome</keyword>
<dbReference type="InterPro" id="IPR029787">
    <property type="entry name" value="Nucleotide_cyclase"/>
</dbReference>
<dbReference type="RefSeq" id="WP_110399909.1">
    <property type="nucleotide sequence ID" value="NZ_QJJS01000004.1"/>
</dbReference>
<dbReference type="Proteomes" id="UP000247811">
    <property type="component" value="Unassembled WGS sequence"/>
</dbReference>
<dbReference type="PROSITE" id="PS50883">
    <property type="entry name" value="EAL"/>
    <property type="match status" value="1"/>
</dbReference>
<dbReference type="CDD" id="cd01948">
    <property type="entry name" value="EAL"/>
    <property type="match status" value="1"/>
</dbReference>
<feature type="domain" description="EAL" evidence="2">
    <location>
        <begin position="530"/>
        <end position="782"/>
    </location>
</feature>
<dbReference type="CDD" id="cd12914">
    <property type="entry name" value="PDC1_DGC_like"/>
    <property type="match status" value="1"/>
</dbReference>
<dbReference type="SUPFAM" id="SSF55073">
    <property type="entry name" value="Nucleotide cyclase"/>
    <property type="match status" value="1"/>
</dbReference>
<feature type="transmembrane region" description="Helical" evidence="1">
    <location>
        <begin position="290"/>
        <end position="309"/>
    </location>
</feature>
<dbReference type="InterPro" id="IPR000160">
    <property type="entry name" value="GGDEF_dom"/>
</dbReference>
<keyword evidence="1" id="KW-0472">Membrane</keyword>
<dbReference type="InterPro" id="IPR043128">
    <property type="entry name" value="Rev_trsase/Diguanyl_cyclase"/>
</dbReference>
<dbReference type="SMART" id="SM00267">
    <property type="entry name" value="GGDEF"/>
    <property type="match status" value="1"/>
</dbReference>
<dbReference type="CDD" id="cd01949">
    <property type="entry name" value="GGDEF"/>
    <property type="match status" value="1"/>
</dbReference>
<evidence type="ECO:0000313" key="4">
    <source>
        <dbReference type="EMBL" id="PXW97513.1"/>
    </source>
</evidence>
<dbReference type="PROSITE" id="PS50887">
    <property type="entry name" value="GGDEF"/>
    <property type="match status" value="1"/>
</dbReference>
<dbReference type="OrthoDB" id="9813903at2"/>
<keyword evidence="1" id="KW-1133">Transmembrane helix</keyword>
<feature type="transmembrane region" description="Helical" evidence="1">
    <location>
        <begin position="20"/>
        <end position="38"/>
    </location>
</feature>
<sequence>MRFLFLSRLSPFRSVRGRFSLAMGASGIVFGLLLTAFMEWRWEVGIQEGAQRTLQVTAHKIARTLVEDLDNRQQEISLMADLLSSTGLSDPEQVRPLLDGLQKRQPAYAWIGLTGRSGQVLAASRGLLEGKDISSRPWFAHGLQGIYLGDPHDAKLLASHLHMGPDGEPPRFVDVAVPIRGPRGEARGVLGAHLYWNWVQDIIRTTSMDLGNTASIEVLIASKEGIWLYKPRHETSTDLAALERQGASGTHFSARARVRTKAAVEDLAWTVIVREETRHTFESIAWNRRLMLLFSVIVAMAFAGITWLISGRVVRPIVALAEIARAHRSLRGAQPALPGGKPQDETGVLGQVMHQLAFHDVLTGLANRRQLRDRLLHALGTRQRGAVLLVNIDHFSLLNDTRGHDIGDQLLMEIASRLASLIRPDDTLARLGSDEFVLLLKGLSAHREEAEAVAGELAQQALQRIQEPVTLGNELYPCKASIGICLFGEQDTDAAELLKRADMAMFEAKRAGRNRVRFFDSSMQALLEQRVQLEQQLRRAIPDELVLMYQKQVDDQGQVLGAEALVRWRHPGMGMVSPARFIPLAEETGLIIPIGQWVLETACRQIRRWQDLPHCRHLMLAINVSTREFSQPDFVGQVLDTLERTGADPSRLKLEMTESILATDMDGVVARMSALRARGVSFSLDDFGTGFSSLAYLKNMPLDQLKIDQSFVRDVTRDTSEAAIVRTVIALGRSLGLAVIAEGVETDEQRAFLVDSGCRHFQGYLFGRPATLEDFEAGLTPG</sequence>
<feature type="domain" description="GGDEF" evidence="3">
    <location>
        <begin position="383"/>
        <end position="521"/>
    </location>
</feature>
<dbReference type="FunFam" id="3.20.20.450:FF:000001">
    <property type="entry name" value="Cyclic di-GMP phosphodiesterase yahA"/>
    <property type="match status" value="1"/>
</dbReference>
<dbReference type="SMART" id="SM00052">
    <property type="entry name" value="EAL"/>
    <property type="match status" value="1"/>
</dbReference>
<dbReference type="EMBL" id="QJJS01000004">
    <property type="protein sequence ID" value="PXW97513.1"/>
    <property type="molecule type" value="Genomic_DNA"/>
</dbReference>
<dbReference type="NCBIfam" id="TIGR00254">
    <property type="entry name" value="GGDEF"/>
    <property type="match status" value="1"/>
</dbReference>
<dbReference type="Gene3D" id="3.20.20.450">
    <property type="entry name" value="EAL domain"/>
    <property type="match status" value="1"/>
</dbReference>
<reference evidence="4 5" key="1">
    <citation type="submission" date="2018-05" db="EMBL/GenBank/DDBJ databases">
        <title>Genomic Encyclopedia of Type Strains, Phase IV (KMG-IV): sequencing the most valuable type-strain genomes for metagenomic binning, comparative biology and taxonomic classification.</title>
        <authorList>
            <person name="Goeker M."/>
        </authorList>
    </citation>
    <scope>NUCLEOTIDE SEQUENCE [LARGE SCALE GENOMIC DNA]</scope>
    <source>
        <strain evidence="4 5">DSM 566</strain>
    </source>
</reference>
<dbReference type="AlphaFoldDB" id="A0A318H2P2"/>
<dbReference type="Gene3D" id="6.10.340.10">
    <property type="match status" value="1"/>
</dbReference>
<protein>
    <submittedName>
        <fullName evidence="4">Diguanylate cyclase (GGDEF)-like protein</fullName>
    </submittedName>
</protein>
<dbReference type="PANTHER" id="PTHR33121:SF70">
    <property type="entry name" value="SIGNALING PROTEIN YKOW"/>
    <property type="match status" value="1"/>
</dbReference>